<sequence>MESSQNIYVLREPYSKCDRGYLMENLDFKGDYQTYVPLFSMLLNIANRFDAESLLNYGLDEGSLPWAVILSGFKDPAEAKVEWSEFLDQQWRICFSFLDFERDFSNLEFHKLSTFPFPKNIPIQHVGKDIQSGVFSKYNSHINTPVGIRKSRNCERDFYMLEMNHCLSRSSRVATKKCANITSNKLEHSRETLADIFTDNKPPCEYQGIKYMWERVLGIISSVMAVHGHVKNLRIDYDITPSTILVSTDRGSGKDFFLYFNATNDGGGYEADKAKTFAACHNRTYSAPECSFDTMSNTEKCSSDDMWSLGCIVLEISAFITYGNPGLHEFQKQREMEIASLHRSLGNLDDKCFHDSHGPLESVRKFGQGIHRNGRRCDDITPRIVDLALNRLLVPQKSRCTAFELFNKVDEAIEISKDV</sequence>
<dbReference type="AlphaFoldDB" id="A0A8H7N0K4"/>
<evidence type="ECO:0000313" key="2">
    <source>
        <dbReference type="EMBL" id="KAF9743151.1"/>
    </source>
</evidence>
<comment type="caution">
    <text evidence="2">The sequence shown here is derived from an EMBL/GenBank/DDBJ whole genome shotgun (WGS) entry which is preliminary data.</text>
</comment>
<dbReference type="GO" id="GO:0005524">
    <property type="term" value="F:ATP binding"/>
    <property type="evidence" value="ECO:0007669"/>
    <property type="project" value="InterPro"/>
</dbReference>
<name>A0A8H7N0K4_BIOOC</name>
<organism evidence="2 3">
    <name type="scientific">Bionectria ochroleuca</name>
    <name type="common">Gliocladium roseum</name>
    <dbReference type="NCBI Taxonomy" id="29856"/>
    <lineage>
        <taxon>Eukaryota</taxon>
        <taxon>Fungi</taxon>
        <taxon>Dikarya</taxon>
        <taxon>Ascomycota</taxon>
        <taxon>Pezizomycotina</taxon>
        <taxon>Sordariomycetes</taxon>
        <taxon>Hypocreomycetidae</taxon>
        <taxon>Hypocreales</taxon>
        <taxon>Bionectriaceae</taxon>
        <taxon>Clonostachys</taxon>
    </lineage>
</organism>
<protein>
    <recommendedName>
        <fullName evidence="1">Protein kinase domain-containing protein</fullName>
    </recommendedName>
</protein>
<dbReference type="EMBL" id="JADCTT010000018">
    <property type="protein sequence ID" value="KAF9743151.1"/>
    <property type="molecule type" value="Genomic_DNA"/>
</dbReference>
<feature type="domain" description="Protein kinase" evidence="1">
    <location>
        <begin position="98"/>
        <end position="413"/>
    </location>
</feature>
<dbReference type="PROSITE" id="PS50011">
    <property type="entry name" value="PROTEIN_KINASE_DOM"/>
    <property type="match status" value="1"/>
</dbReference>
<dbReference type="Gene3D" id="1.10.510.10">
    <property type="entry name" value="Transferase(Phosphotransferase) domain 1"/>
    <property type="match status" value="1"/>
</dbReference>
<dbReference type="SUPFAM" id="SSF56112">
    <property type="entry name" value="Protein kinase-like (PK-like)"/>
    <property type="match status" value="1"/>
</dbReference>
<gene>
    <name evidence="2" type="ORF">IM811_006807</name>
</gene>
<dbReference type="GO" id="GO:0004672">
    <property type="term" value="F:protein kinase activity"/>
    <property type="evidence" value="ECO:0007669"/>
    <property type="project" value="InterPro"/>
</dbReference>
<evidence type="ECO:0000313" key="3">
    <source>
        <dbReference type="Proteomes" id="UP000616885"/>
    </source>
</evidence>
<proteinExistence type="predicted"/>
<dbReference type="InterPro" id="IPR000719">
    <property type="entry name" value="Prot_kinase_dom"/>
</dbReference>
<evidence type="ECO:0000259" key="1">
    <source>
        <dbReference type="PROSITE" id="PS50011"/>
    </source>
</evidence>
<accession>A0A8H7N0K4</accession>
<reference evidence="2" key="1">
    <citation type="submission" date="2020-10" db="EMBL/GenBank/DDBJ databases">
        <title>High-Quality Genome Resource of Clonostachys rosea strain S41 by Oxford Nanopore Long-Read Sequencing.</title>
        <authorList>
            <person name="Wang H."/>
        </authorList>
    </citation>
    <scope>NUCLEOTIDE SEQUENCE</scope>
    <source>
        <strain evidence="2">S41</strain>
    </source>
</reference>
<dbReference type="Proteomes" id="UP000616885">
    <property type="component" value="Unassembled WGS sequence"/>
</dbReference>
<dbReference type="InterPro" id="IPR011009">
    <property type="entry name" value="Kinase-like_dom_sf"/>
</dbReference>